<dbReference type="KEGG" id="rdp:RD2015_4501"/>
<dbReference type="PANTHER" id="PTHR38690">
    <property type="entry name" value="PROTEASE-RELATED"/>
    <property type="match status" value="1"/>
</dbReference>
<feature type="transmembrane region" description="Helical" evidence="2">
    <location>
        <begin position="24"/>
        <end position="46"/>
    </location>
</feature>
<feature type="compositionally biased region" description="Low complexity" evidence="1">
    <location>
        <begin position="437"/>
        <end position="448"/>
    </location>
</feature>
<evidence type="ECO:0000259" key="3">
    <source>
        <dbReference type="Pfam" id="PF13116"/>
    </source>
</evidence>
<dbReference type="RefSeq" id="WP_116001922.1">
    <property type="nucleotide sequence ID" value="NZ_CP013729.1"/>
</dbReference>
<keyword evidence="5" id="KW-1185">Reference proteome</keyword>
<dbReference type="InterPro" id="IPR011836">
    <property type="entry name" value="YhdP"/>
</dbReference>
<dbReference type="PATRIC" id="fig|76731.3.peg.4610"/>
<sequence>MSSPADPSTASGSPVATRRWWTRCALWIVGLSAGLLALLLTAWLALQWAILPHINDWRADLEKQATQALGIQVRIGSIQAQSTGWSPSLDLRDVRLIDPAGRQTLHLPRVSAVLSARSLLAMELRFSQLQLDSPELLLRRDTQGRVFVAGLSVDEGSQDTSASDEAADWFFQQHEFAILHGRIRWVDELRQAPPLELFDLNLVLRNGLRRHELRVDATPPAGWGQRFSLRGQFTQSLLERPGALQHWSGQLYADLPRTDVRELRRYLDLPFELNEGDGALRAWLDLRKGTPSNLTLDMGLRAVKLRVAPSLPELDLARIEGRLVMKQTPTQFLLQARQLGFSAGDGLEWPRSDWSIDLQRDERSGLVTGGDFQAQQLDLTLGAQIVSRLPVGDAPRALVADMKPAGMLNALEVHWDGPLERPRSYRAKGQLQGLQLAADTTASPADPASAPPTGRPGVRNADLQFEATDQGGTASLVIRDGEVTLPGVLVEPTLTLRQAQASLAWRRQQPAATTAPVGGLTVLAARKAPSAAQAASVPTAAAPQWTVQFSKVRLVTEDLQADIDGSWQSGGQTRGGQAPGRLDLTGHIEEVRAERVLKYLPASMGPDTMRYVRDAIRDGTAHKVSVRLQGDLIEFPFDAPRSKGIFKVSTQLRDVTLAYVPSHPAENGHAAFTSPWPAMEQLNAELVFDRASMAIRNGRAKLSGIELTNVQGLIQDLYHHSPVLDITGDGRGALADALRYVKHSPVNEMTSHALDTSVGTGPMSLRLALKLPLVHIDDTTVKGQVLLTGNDLRLRPDAPMFTQARARIDFDEKGLQIRGGQARVLGGDTSFEGGSQPDGSMRFVANGTVTAEALRNAPEITLGSRLASVMTGQTPVRFELGIVKGQTEIGLSSTLQGLGVDLPAPLHKGADETWPLRVSLRAMNAPAGSLRDELRVEAGPLSAHYQRDVTGETAKVLRGALALGERLPELPAQGVVARAALHQLSVDTWQAVIPTLVGPTTSGIASTPEPAAAAAAGSAGAAADADSPYLPTQLALKAQTLQLSGRTLNRVVAGLTHDVPANTWSASIDAEQLSGFLQLRMARPNQPGRVFARLARLSVPKSDADSVEELLDSQPRSFPTLDIVVDNFELKGKRLGRLEIEAQQQTDARDWKLSKLLLKNEDATLTATGQWAPEPGRPMRRTDLDWKLDVEDAGKLAERMGQGQVLRRGKGQLTGQLAWSGSPMSPDYASMTGKMNIALDAGQFLKAEPGVGRLLGVLSLQSIPRRLTLDFRDVFSEGFAFDNVSGDIQIARGVARSDNLRMKGLQAAVLMEGSANLAAETQDLHVLVVPEINAGGAALAYAAINPAIGLGTFLAQWLLRKPIVAASTEEFRVTGSWTDPKIEQLPRRAAPAAEAGSASSPAPASAASASEVHNAGGDRSNRNNRDSSNSNSDSNNSTRNGPTRSQGDSAP</sequence>
<dbReference type="STRING" id="76731.RD2015_4501"/>
<feature type="region of interest" description="Disordered" evidence="1">
    <location>
        <begin position="430"/>
        <end position="459"/>
    </location>
</feature>
<reference evidence="4 5" key="1">
    <citation type="submission" date="2015-12" db="EMBL/GenBank/DDBJ databases">
        <title>Complete genome of Roseateles depolymerans KCTC 42856.</title>
        <authorList>
            <person name="Kim K.M."/>
        </authorList>
    </citation>
    <scope>NUCLEOTIDE SEQUENCE [LARGE SCALE GENOMIC DNA]</scope>
    <source>
        <strain evidence="4 5">KCTC 42856</strain>
    </source>
</reference>
<organism evidence="4 5">
    <name type="scientific">Roseateles depolymerans</name>
    <dbReference type="NCBI Taxonomy" id="76731"/>
    <lineage>
        <taxon>Bacteria</taxon>
        <taxon>Pseudomonadati</taxon>
        <taxon>Pseudomonadota</taxon>
        <taxon>Betaproteobacteria</taxon>
        <taxon>Burkholderiales</taxon>
        <taxon>Sphaerotilaceae</taxon>
        <taxon>Roseateles</taxon>
    </lineage>
</organism>
<dbReference type="NCBIfam" id="TIGR02099">
    <property type="entry name" value="YhdP family protein"/>
    <property type="match status" value="1"/>
</dbReference>
<proteinExistence type="predicted"/>
<keyword evidence="2" id="KW-1133">Transmembrane helix</keyword>
<keyword evidence="2" id="KW-0812">Transmembrane</keyword>
<evidence type="ECO:0000256" key="1">
    <source>
        <dbReference type="SAM" id="MobiDB-lite"/>
    </source>
</evidence>
<dbReference type="Proteomes" id="UP000060699">
    <property type="component" value="Chromosome"/>
</dbReference>
<dbReference type="Pfam" id="PF13116">
    <property type="entry name" value="YhdP"/>
    <property type="match status" value="2"/>
</dbReference>
<keyword evidence="2" id="KW-0472">Membrane</keyword>
<dbReference type="OrthoDB" id="8521382at2"/>
<evidence type="ECO:0000313" key="4">
    <source>
        <dbReference type="EMBL" id="ALV08942.1"/>
    </source>
</evidence>
<dbReference type="InterPro" id="IPR025263">
    <property type="entry name" value="YhdP_central"/>
</dbReference>
<accession>A0A0U3LC34</accession>
<feature type="compositionally biased region" description="Low complexity" evidence="1">
    <location>
        <begin position="1389"/>
        <end position="1410"/>
    </location>
</feature>
<evidence type="ECO:0000256" key="2">
    <source>
        <dbReference type="SAM" id="Phobius"/>
    </source>
</evidence>
<feature type="domain" description="YhdP central" evidence="3">
    <location>
        <begin position="542"/>
        <end position="1382"/>
    </location>
</feature>
<feature type="domain" description="YhdP central" evidence="3">
    <location>
        <begin position="23"/>
        <end position="509"/>
    </location>
</feature>
<protein>
    <submittedName>
        <fullName evidence="4">TIGR02099 family protein</fullName>
    </submittedName>
</protein>
<dbReference type="EMBL" id="CP013729">
    <property type="protein sequence ID" value="ALV08942.1"/>
    <property type="molecule type" value="Genomic_DNA"/>
</dbReference>
<dbReference type="PANTHER" id="PTHR38690:SF1">
    <property type="entry name" value="PROTEASE"/>
    <property type="match status" value="1"/>
</dbReference>
<feature type="compositionally biased region" description="Low complexity" evidence="1">
    <location>
        <begin position="1426"/>
        <end position="1437"/>
    </location>
</feature>
<name>A0A0U3LC34_9BURK</name>
<feature type="compositionally biased region" description="Polar residues" evidence="1">
    <location>
        <begin position="1438"/>
        <end position="1451"/>
    </location>
</feature>
<feature type="region of interest" description="Disordered" evidence="1">
    <location>
        <begin position="1382"/>
        <end position="1451"/>
    </location>
</feature>
<evidence type="ECO:0000313" key="5">
    <source>
        <dbReference type="Proteomes" id="UP000060699"/>
    </source>
</evidence>
<gene>
    <name evidence="4" type="ORF">RD2015_4501</name>
</gene>